<dbReference type="PANTHER" id="PTHR34853:SF1">
    <property type="entry name" value="LIPASE 5"/>
    <property type="match status" value="1"/>
</dbReference>
<dbReference type="Pfam" id="PF03583">
    <property type="entry name" value="LIP"/>
    <property type="match status" value="1"/>
</dbReference>
<keyword evidence="2" id="KW-1185">Reference proteome</keyword>
<reference evidence="1" key="1">
    <citation type="submission" date="2021-02" db="EMBL/GenBank/DDBJ databases">
        <title>Fulvivirga sp. S481 isolated from sea water.</title>
        <authorList>
            <person name="Bae S.S."/>
            <person name="Baek K."/>
        </authorList>
    </citation>
    <scope>NUCLEOTIDE SEQUENCE</scope>
    <source>
        <strain evidence="1">S481</strain>
    </source>
</reference>
<accession>A0A974WIZ8</accession>
<dbReference type="EMBL" id="CP070608">
    <property type="protein sequence ID" value="QSE98633.1"/>
    <property type="molecule type" value="Genomic_DNA"/>
</dbReference>
<dbReference type="SUPFAM" id="SSF53474">
    <property type="entry name" value="alpha/beta-Hydrolases"/>
    <property type="match status" value="1"/>
</dbReference>
<dbReference type="Gene3D" id="1.10.260.160">
    <property type="match status" value="1"/>
</dbReference>
<dbReference type="Proteomes" id="UP000662783">
    <property type="component" value="Chromosome"/>
</dbReference>
<evidence type="ECO:0000313" key="2">
    <source>
        <dbReference type="Proteomes" id="UP000662783"/>
    </source>
</evidence>
<organism evidence="1 2">
    <name type="scientific">Fulvivirga lutea</name>
    <dbReference type="NCBI Taxonomy" id="2810512"/>
    <lineage>
        <taxon>Bacteria</taxon>
        <taxon>Pseudomonadati</taxon>
        <taxon>Bacteroidota</taxon>
        <taxon>Cytophagia</taxon>
        <taxon>Cytophagales</taxon>
        <taxon>Fulvivirgaceae</taxon>
        <taxon>Fulvivirga</taxon>
    </lineage>
</organism>
<sequence length="406" mass="44543">MKYEKIARYLSAVLLLLFTLVLSSCDNSDDETQPEPQIENLEDGTRLTEISIANLSGLIGLFGIPELSDLADQLNYDIVGYEVTYTTTYLGEEITASGLVTFPETTDPVPMLSFQNGTIASNDEAPTNNQSEFFTFSAIASTGYIFVIPDYIGFGASSEYISPYHHAEYTGRAVIDLMKAAKELAVQEGYNFNGKAFLAGYSEGGYAAMASHKLMEEEQPEGFELIASAPASGGYDVKGFQEYLFGLETYDNPYFLAFVALSYKTTYGYDDPLSDLFQEPYATIIPDLFDGSNSGSRINGQLTTVIADLIQPDILANIEDPRYSDFVNALNDNSLVNWQPQAPMFMYHGTADVTVPYQNSVDTYDKLIANGANPESIQLIDLVGEDHNSGVAPYALAMLSVFNELK</sequence>
<dbReference type="PANTHER" id="PTHR34853">
    <property type="match status" value="1"/>
</dbReference>
<dbReference type="InterPro" id="IPR029058">
    <property type="entry name" value="AB_hydrolase_fold"/>
</dbReference>
<dbReference type="PROSITE" id="PS51257">
    <property type="entry name" value="PROKAR_LIPOPROTEIN"/>
    <property type="match status" value="1"/>
</dbReference>
<dbReference type="AlphaFoldDB" id="A0A974WIZ8"/>
<proteinExistence type="predicted"/>
<dbReference type="InterPro" id="IPR005152">
    <property type="entry name" value="Lipase_secreted"/>
</dbReference>
<name>A0A974WIZ8_9BACT</name>
<evidence type="ECO:0000313" key="1">
    <source>
        <dbReference type="EMBL" id="QSE98633.1"/>
    </source>
</evidence>
<dbReference type="KEGG" id="fuv:JR347_06020"/>
<dbReference type="GO" id="GO:0016042">
    <property type="term" value="P:lipid catabolic process"/>
    <property type="evidence" value="ECO:0007669"/>
    <property type="project" value="InterPro"/>
</dbReference>
<gene>
    <name evidence="1" type="ORF">JR347_06020</name>
</gene>
<dbReference type="RefSeq" id="WP_205723147.1">
    <property type="nucleotide sequence ID" value="NZ_CP070608.1"/>
</dbReference>
<dbReference type="Gene3D" id="3.40.50.1820">
    <property type="entry name" value="alpha/beta hydrolase"/>
    <property type="match status" value="1"/>
</dbReference>
<dbReference type="GO" id="GO:0004806">
    <property type="term" value="F:triacylglycerol lipase activity"/>
    <property type="evidence" value="ECO:0007669"/>
    <property type="project" value="InterPro"/>
</dbReference>
<protein>
    <submittedName>
        <fullName evidence="1">Prolyl oligopeptidase family serine peptidase</fullName>
    </submittedName>
</protein>